<comment type="caution">
    <text evidence="1">The sequence shown here is derived from an EMBL/GenBank/DDBJ whole genome shotgun (WGS) entry which is preliminary data.</text>
</comment>
<keyword evidence="2" id="KW-1185">Reference proteome</keyword>
<proteinExistence type="predicted"/>
<dbReference type="EMBL" id="JBDFQZ010000013">
    <property type="protein sequence ID" value="KAK9670502.1"/>
    <property type="molecule type" value="Genomic_DNA"/>
</dbReference>
<organism evidence="1 2">
    <name type="scientific">Saponaria officinalis</name>
    <name type="common">Common soapwort</name>
    <name type="synonym">Lychnis saponaria</name>
    <dbReference type="NCBI Taxonomy" id="3572"/>
    <lineage>
        <taxon>Eukaryota</taxon>
        <taxon>Viridiplantae</taxon>
        <taxon>Streptophyta</taxon>
        <taxon>Embryophyta</taxon>
        <taxon>Tracheophyta</taxon>
        <taxon>Spermatophyta</taxon>
        <taxon>Magnoliopsida</taxon>
        <taxon>eudicotyledons</taxon>
        <taxon>Gunneridae</taxon>
        <taxon>Pentapetalae</taxon>
        <taxon>Caryophyllales</taxon>
        <taxon>Caryophyllaceae</taxon>
        <taxon>Caryophylleae</taxon>
        <taxon>Saponaria</taxon>
    </lineage>
</organism>
<gene>
    <name evidence="1" type="ORF">RND81_13G205500</name>
</gene>
<dbReference type="PANTHER" id="PTHR34996:SF3">
    <property type="entry name" value="OS06G0327400 PROTEIN"/>
    <property type="match status" value="1"/>
</dbReference>
<accession>A0AAW1H3B4</accession>
<name>A0AAW1H3B4_SAPOF</name>
<evidence type="ECO:0000313" key="1">
    <source>
        <dbReference type="EMBL" id="KAK9670502.1"/>
    </source>
</evidence>
<dbReference type="Proteomes" id="UP001443914">
    <property type="component" value="Unassembled WGS sequence"/>
</dbReference>
<evidence type="ECO:0008006" key="3">
    <source>
        <dbReference type="Google" id="ProtNLM"/>
    </source>
</evidence>
<protein>
    <recommendedName>
        <fullName evidence="3">Ribosomal protein L20</fullName>
    </recommendedName>
</protein>
<reference evidence="1" key="1">
    <citation type="submission" date="2024-03" db="EMBL/GenBank/DDBJ databases">
        <title>WGS assembly of Saponaria officinalis var. Norfolk2.</title>
        <authorList>
            <person name="Jenkins J."/>
            <person name="Shu S."/>
            <person name="Grimwood J."/>
            <person name="Barry K."/>
            <person name="Goodstein D."/>
            <person name="Schmutz J."/>
            <person name="Leebens-Mack J."/>
            <person name="Osbourn A."/>
        </authorList>
    </citation>
    <scope>NUCLEOTIDE SEQUENCE [LARGE SCALE GENOMIC DNA]</scope>
    <source>
        <strain evidence="1">JIC</strain>
    </source>
</reference>
<dbReference type="PANTHER" id="PTHR34996">
    <property type="entry name" value="OS06G0327400 PROTEIN"/>
    <property type="match status" value="1"/>
</dbReference>
<dbReference type="AlphaFoldDB" id="A0AAW1H3B4"/>
<sequence>MNNIYEMGYNRVNITTKCNGFRGIRLNIRKISIHRLRVRFRLIFKMLYKWRSSYERAMKSIKKGICGKRSLRKNSKSRLILQEGVTINKQCRLKSLTRTNSFYTEAINDCLEFIKRNSVSLDDPHDHIIPCI</sequence>
<evidence type="ECO:0000313" key="2">
    <source>
        <dbReference type="Proteomes" id="UP001443914"/>
    </source>
</evidence>